<name>A0ABW9Z7C8_9FLAO</name>
<feature type="domain" description="Metallo-beta-lactamase" evidence="1">
    <location>
        <begin position="115"/>
        <end position="311"/>
    </location>
</feature>
<evidence type="ECO:0000259" key="1">
    <source>
        <dbReference type="Pfam" id="PF12706"/>
    </source>
</evidence>
<dbReference type="InterPro" id="IPR001279">
    <property type="entry name" value="Metallo-B-lactamas"/>
</dbReference>
<proteinExistence type="predicted"/>
<protein>
    <submittedName>
        <fullName evidence="2">MBL fold metallo-hydrolase</fullName>
    </submittedName>
</protein>
<dbReference type="InterPro" id="IPR036866">
    <property type="entry name" value="RibonucZ/Hydroxyglut_hydro"/>
</dbReference>
<sequence>MTFFLVSLIFIIVGVFLFMNHPKFGASPSAALKLRFSKLDNYKGTQFQNQSFTPSFAEDTNIYKVFYKFFFTKNKRAVPESQIPNLKSNLKSLNDSRDVLAWFGHSSYFMNLSGRTFLVDPVFSNSVSPLPVGSKGFKGTHIFKAEDFPDINYLIITHDHWDHLDFDTLTKMRTKVKNIICPLGVAAHLEHWGFEKHRIFQMNWDDEFTPEENFKITSVPARHFSGRGLKRNGTLWSSYVLQTPNRKLFIGGDSGFDSHFETIGKKFGPFDLAILEAGQYNTDWKYIHMLPEETVLAAKNLNAKKLLPVHWGKFALAFHDWDEPIIRVCEEAKKQNQDLVHPKIGEIIDFDDLKAGEKWWQHI</sequence>
<dbReference type="Pfam" id="PF12706">
    <property type="entry name" value="Lactamase_B_2"/>
    <property type="match status" value="1"/>
</dbReference>
<accession>A0ABW9Z7C8</accession>
<comment type="caution">
    <text evidence="2">The sequence shown here is derived from an EMBL/GenBank/DDBJ whole genome shotgun (WGS) entry which is preliminary data.</text>
</comment>
<reference evidence="3" key="1">
    <citation type="submission" date="2020-01" db="EMBL/GenBank/DDBJ databases">
        <title>Sphingomonas sp. strain CSW-10.</title>
        <authorList>
            <person name="Chen W.-M."/>
        </authorList>
    </citation>
    <scope>NUCLEOTIDE SEQUENCE [LARGE SCALE GENOMIC DNA]</scope>
    <source>
        <strain evidence="3">NST-5</strain>
    </source>
</reference>
<dbReference type="SUPFAM" id="SSF56281">
    <property type="entry name" value="Metallo-hydrolase/oxidoreductase"/>
    <property type="match status" value="1"/>
</dbReference>
<dbReference type="EMBL" id="JAABLM010000002">
    <property type="protein sequence ID" value="NBL64010.1"/>
    <property type="molecule type" value="Genomic_DNA"/>
</dbReference>
<dbReference type="Gene3D" id="3.60.15.10">
    <property type="entry name" value="Ribonuclease Z/Hydroxyacylglutathione hydrolase-like"/>
    <property type="match status" value="1"/>
</dbReference>
<organism evidence="2 3">
    <name type="scientific">Flavobacterium ichthyis</name>
    <dbReference type="NCBI Taxonomy" id="2698827"/>
    <lineage>
        <taxon>Bacteria</taxon>
        <taxon>Pseudomonadati</taxon>
        <taxon>Bacteroidota</taxon>
        <taxon>Flavobacteriia</taxon>
        <taxon>Flavobacteriales</taxon>
        <taxon>Flavobacteriaceae</taxon>
        <taxon>Flavobacterium</taxon>
    </lineage>
</organism>
<dbReference type="PANTHER" id="PTHR15032">
    <property type="entry name" value="N-ACYL-PHOSPHATIDYLETHANOLAMINE-HYDROLYZING PHOSPHOLIPASE D"/>
    <property type="match status" value="1"/>
</dbReference>
<evidence type="ECO:0000313" key="3">
    <source>
        <dbReference type="Proteomes" id="UP000798602"/>
    </source>
</evidence>
<dbReference type="RefSeq" id="WP_166535836.1">
    <property type="nucleotide sequence ID" value="NZ_JAABLM010000002.1"/>
</dbReference>
<evidence type="ECO:0000313" key="2">
    <source>
        <dbReference type="EMBL" id="NBL64010.1"/>
    </source>
</evidence>
<gene>
    <name evidence="2" type="ORF">GV828_02215</name>
</gene>
<dbReference type="PANTHER" id="PTHR15032:SF4">
    <property type="entry name" value="N-ACYL-PHOSPHATIDYLETHANOLAMINE-HYDROLYZING PHOSPHOLIPASE D"/>
    <property type="match status" value="1"/>
</dbReference>
<keyword evidence="3" id="KW-1185">Reference proteome</keyword>
<dbReference type="Proteomes" id="UP000798602">
    <property type="component" value="Unassembled WGS sequence"/>
</dbReference>